<keyword evidence="3" id="KW-1185">Reference proteome</keyword>
<comment type="caution">
    <text evidence="2">The sequence shown here is derived from an EMBL/GenBank/DDBJ whole genome shotgun (WGS) entry which is preliminary data.</text>
</comment>
<name>A0ABR3N9H5_9TELE</name>
<evidence type="ECO:0000313" key="3">
    <source>
        <dbReference type="Proteomes" id="UP001558613"/>
    </source>
</evidence>
<feature type="transmembrane region" description="Helical" evidence="1">
    <location>
        <begin position="37"/>
        <end position="60"/>
    </location>
</feature>
<dbReference type="Proteomes" id="UP001558613">
    <property type="component" value="Unassembled WGS sequence"/>
</dbReference>
<evidence type="ECO:0008006" key="4">
    <source>
        <dbReference type="Google" id="ProtNLM"/>
    </source>
</evidence>
<keyword evidence="1" id="KW-1133">Transmembrane helix</keyword>
<organism evidence="2 3">
    <name type="scientific">Cirrhinus molitorella</name>
    <name type="common">mud carp</name>
    <dbReference type="NCBI Taxonomy" id="172907"/>
    <lineage>
        <taxon>Eukaryota</taxon>
        <taxon>Metazoa</taxon>
        <taxon>Chordata</taxon>
        <taxon>Craniata</taxon>
        <taxon>Vertebrata</taxon>
        <taxon>Euteleostomi</taxon>
        <taxon>Actinopterygii</taxon>
        <taxon>Neopterygii</taxon>
        <taxon>Teleostei</taxon>
        <taxon>Ostariophysi</taxon>
        <taxon>Cypriniformes</taxon>
        <taxon>Cyprinidae</taxon>
        <taxon>Labeoninae</taxon>
        <taxon>Labeonini</taxon>
        <taxon>Cirrhinus</taxon>
    </lineage>
</organism>
<sequence length="92" mass="10034">MLEQKFYEGSDLLLQSFSMFLQIALLTAHDAKHRDLHLILIILILLLTPAAAPHGSVGWISVTRVQRKVFSAEALELRSSSGALCLDSTGSA</sequence>
<evidence type="ECO:0000313" key="2">
    <source>
        <dbReference type="EMBL" id="KAL1273519.1"/>
    </source>
</evidence>
<gene>
    <name evidence="2" type="ORF">QQF64_026333</name>
</gene>
<keyword evidence="1" id="KW-0472">Membrane</keyword>
<accession>A0ABR3N9H5</accession>
<keyword evidence="1" id="KW-0812">Transmembrane</keyword>
<dbReference type="EMBL" id="JAYMGO010000005">
    <property type="protein sequence ID" value="KAL1273519.1"/>
    <property type="molecule type" value="Genomic_DNA"/>
</dbReference>
<evidence type="ECO:0000256" key="1">
    <source>
        <dbReference type="SAM" id="Phobius"/>
    </source>
</evidence>
<protein>
    <recommendedName>
        <fullName evidence="4">Secreted protein</fullName>
    </recommendedName>
</protein>
<reference evidence="2 3" key="1">
    <citation type="submission" date="2023-09" db="EMBL/GenBank/DDBJ databases">
        <authorList>
            <person name="Wang M."/>
        </authorList>
    </citation>
    <scope>NUCLEOTIDE SEQUENCE [LARGE SCALE GENOMIC DNA]</scope>
    <source>
        <strain evidence="2">GT-2023</strain>
        <tissue evidence="2">Liver</tissue>
    </source>
</reference>
<proteinExistence type="predicted"/>